<evidence type="ECO:0000313" key="2">
    <source>
        <dbReference type="Proteomes" id="UP000077428"/>
    </source>
</evidence>
<accession>A0A165ZW73</accession>
<dbReference type="AlphaFoldDB" id="A0A165ZW73"/>
<name>A0A165ZW73_METOA</name>
<gene>
    <name evidence="1" type="ORF">MBORA_16380</name>
</gene>
<evidence type="ECO:0000313" key="1">
    <source>
        <dbReference type="EMBL" id="KZX11248.1"/>
    </source>
</evidence>
<dbReference type="OrthoDB" id="78480at2157"/>
<reference evidence="2" key="1">
    <citation type="journal article" date="2016" name="Genome Announc.">
        <title>Draft Genome Sequences of Methanobrevibacter curvatus DSM11111, Methanobrevibacter cuticularis DSM11139, Methanobrevibacter filiformis DSM11501, and Methanobrevibacter oralis DSM7256.</title>
        <authorList>
            <person name="Poehlein A."/>
            <person name="Seedorf H."/>
        </authorList>
    </citation>
    <scope>NUCLEOTIDE SEQUENCE [LARGE SCALE GENOMIC DNA]</scope>
    <source>
        <strain evidence="2">DSM 7256 / JCM 30027 / ZR</strain>
    </source>
</reference>
<dbReference type="RefSeq" id="WP_042694481.1">
    <property type="nucleotide sequence ID" value="NZ_CABMAB010000038.1"/>
</dbReference>
<dbReference type="Proteomes" id="UP000077428">
    <property type="component" value="Unassembled WGS sequence"/>
</dbReference>
<dbReference type="STRING" id="66851.MBORA_16380"/>
<evidence type="ECO:0008006" key="3">
    <source>
        <dbReference type="Google" id="ProtNLM"/>
    </source>
</evidence>
<protein>
    <recommendedName>
        <fullName evidence="3">HEPN domain-containing protein</fullName>
    </recommendedName>
</protein>
<keyword evidence="2" id="KW-1185">Reference proteome</keyword>
<comment type="caution">
    <text evidence="1">The sequence shown here is derived from an EMBL/GenBank/DDBJ whole genome shotgun (WGS) entry which is preliminary data.</text>
</comment>
<dbReference type="Gene3D" id="1.20.120.330">
    <property type="entry name" value="Nucleotidyltransferases domain 2"/>
    <property type="match status" value="1"/>
</dbReference>
<sequence>MSDFDWKKFYDVGIHLKNFSNNEEYQRSAVGRFYYACFGLTKKYYENTHKIIIPSKDSHQFLINRLLNSIYEKENILGEYLQTLRKYRNFADYNDDFKLKNLNKTLKTSEDLINLIQNLKEIRKFLFFQNRYI</sequence>
<dbReference type="EMBL" id="LWMU01000093">
    <property type="protein sequence ID" value="KZX11248.1"/>
    <property type="molecule type" value="Genomic_DNA"/>
</dbReference>
<dbReference type="PATRIC" id="fig|66851.6.peg.1781"/>
<proteinExistence type="predicted"/>
<organism evidence="1 2">
    <name type="scientific">Methanobrevibacter oralis</name>
    <dbReference type="NCBI Taxonomy" id="66851"/>
    <lineage>
        <taxon>Archaea</taxon>
        <taxon>Methanobacteriati</taxon>
        <taxon>Methanobacteriota</taxon>
        <taxon>Methanomada group</taxon>
        <taxon>Methanobacteria</taxon>
        <taxon>Methanobacteriales</taxon>
        <taxon>Methanobacteriaceae</taxon>
        <taxon>Methanobrevibacter</taxon>
    </lineage>
</organism>